<dbReference type="KEGG" id="cmar:IMCC12053_1966"/>
<dbReference type="GO" id="GO:0050129">
    <property type="term" value="F:N-formylglutamate deformylase activity"/>
    <property type="evidence" value="ECO:0007669"/>
    <property type="project" value="UniProtKB-EC"/>
</dbReference>
<sequence length="253" mass="28027">MNQSVLDPLALRSSEDAFVDLLFEGVTDFGVPMISAVFPRAWVDLNRRCDEFDPALIEGMARGQLNPRVASGLGVVPRVVAGGRNIYSGKLTRDEVRSRIELFWKPYHGAVKTLLNEAHALYGQSILLDCHSMPREALASNGLRNVKRPEIVIGDRYGASADPSIVAQVESAFIAEGFLVTRNMPFAGAYIVEQYGRPAMRSHAIQIEIDRSLYMDEARIEPRSEFNDVREALLRAARRVVSIDADDVPLAAE</sequence>
<keyword evidence="2" id="KW-1185">Reference proteome</keyword>
<keyword evidence="1" id="KW-0378">Hydrolase</keyword>
<evidence type="ECO:0000313" key="2">
    <source>
        <dbReference type="Proteomes" id="UP000064920"/>
    </source>
</evidence>
<reference evidence="2" key="1">
    <citation type="submission" date="2015-05" db="EMBL/GenBank/DDBJ databases">
        <authorList>
            <person name="Oh H.-M."/>
            <person name="Yang J.-A."/>
            <person name="Cho J.-C."/>
            <person name="Kang I."/>
        </authorList>
    </citation>
    <scope>NUCLEOTIDE SEQUENCE [LARGE SCALE GENOMIC DNA]</scope>
    <source>
        <strain evidence="2">IMCC 12053</strain>
    </source>
</reference>
<dbReference type="InterPro" id="IPR007709">
    <property type="entry name" value="N-FG_amidohydro"/>
</dbReference>
<dbReference type="SUPFAM" id="SSF53187">
    <property type="entry name" value="Zn-dependent exopeptidases"/>
    <property type="match status" value="1"/>
</dbReference>
<accession>A0A0P0AC40</accession>
<dbReference type="EMBL" id="CP012023">
    <property type="protein sequence ID" value="ALI55913.1"/>
    <property type="molecule type" value="Genomic_DNA"/>
</dbReference>
<dbReference type="Pfam" id="PF05013">
    <property type="entry name" value="FGase"/>
    <property type="match status" value="1"/>
</dbReference>
<organism evidence="1 2">
    <name type="scientific">Celeribacter marinus</name>
    <dbReference type="NCBI Taxonomy" id="1397108"/>
    <lineage>
        <taxon>Bacteria</taxon>
        <taxon>Pseudomonadati</taxon>
        <taxon>Pseudomonadota</taxon>
        <taxon>Alphaproteobacteria</taxon>
        <taxon>Rhodobacterales</taxon>
        <taxon>Roseobacteraceae</taxon>
        <taxon>Celeribacter</taxon>
    </lineage>
</organism>
<dbReference type="STRING" id="1397108.IMCC12053_1966"/>
<evidence type="ECO:0000313" key="1">
    <source>
        <dbReference type="EMBL" id="ALI55913.1"/>
    </source>
</evidence>
<dbReference type="EC" id="3.5.1.68" evidence="1"/>
<dbReference type="AlphaFoldDB" id="A0A0P0AC40"/>
<gene>
    <name evidence="1" type="ORF">IMCC12053_1966</name>
</gene>
<dbReference type="Gene3D" id="3.40.630.40">
    <property type="entry name" value="Zn-dependent exopeptidases"/>
    <property type="match status" value="1"/>
</dbReference>
<dbReference type="PATRIC" id="fig|1397108.4.peg.2009"/>
<proteinExistence type="predicted"/>
<name>A0A0P0AC40_9RHOB</name>
<protein>
    <submittedName>
        <fullName evidence="1">N-formylglutamate deformylase</fullName>
        <ecNumber evidence="1">3.5.1.68</ecNumber>
    </submittedName>
</protein>
<dbReference type="Proteomes" id="UP000064920">
    <property type="component" value="Chromosome"/>
</dbReference>